<keyword evidence="4 13" id="KW-0378">Hydrolase</keyword>
<evidence type="ECO:0000256" key="3">
    <source>
        <dbReference type="ARBA" id="ARBA00022763"/>
    </source>
</evidence>
<dbReference type="AlphaFoldDB" id="A0A6L6G826"/>
<evidence type="ECO:0000256" key="8">
    <source>
        <dbReference type="ARBA" id="ARBA00023125"/>
    </source>
</evidence>
<dbReference type="Gene3D" id="3.40.50.300">
    <property type="entry name" value="P-loop containing nucleotide triphosphate hydrolases"/>
    <property type="match status" value="4"/>
</dbReference>
<dbReference type="CDD" id="cd17932">
    <property type="entry name" value="DEXQc_UvrD"/>
    <property type="match status" value="1"/>
</dbReference>
<evidence type="ECO:0000256" key="11">
    <source>
        <dbReference type="ARBA" id="ARBA00034617"/>
    </source>
</evidence>
<dbReference type="GO" id="GO:0005829">
    <property type="term" value="C:cytosol"/>
    <property type="evidence" value="ECO:0007669"/>
    <property type="project" value="TreeGrafter"/>
</dbReference>
<comment type="similarity">
    <text evidence="13">Belongs to the helicase family. AddA subfamily.</text>
</comment>
<evidence type="ECO:0000256" key="1">
    <source>
        <dbReference type="ARBA" id="ARBA00022722"/>
    </source>
</evidence>
<keyword evidence="2 13" id="KW-0547">Nucleotide-binding</keyword>
<dbReference type="GO" id="GO:0008408">
    <property type="term" value="F:3'-5' exonuclease activity"/>
    <property type="evidence" value="ECO:0007669"/>
    <property type="project" value="UniProtKB-UniRule"/>
</dbReference>
<dbReference type="EC" id="5.6.2.4" evidence="13"/>
<dbReference type="PANTHER" id="PTHR11070:SF48">
    <property type="entry name" value="ATP-DEPENDENT HELICASE_NUCLEASE SUBUNIT A"/>
    <property type="match status" value="1"/>
</dbReference>
<dbReference type="SUPFAM" id="SSF52980">
    <property type="entry name" value="Restriction endonuclease-like"/>
    <property type="match status" value="1"/>
</dbReference>
<keyword evidence="9 13" id="KW-0234">DNA repair</keyword>
<dbReference type="SUPFAM" id="SSF52540">
    <property type="entry name" value="P-loop containing nucleoside triphosphate hydrolases"/>
    <property type="match status" value="1"/>
</dbReference>
<dbReference type="GO" id="GO:0043138">
    <property type="term" value="F:3'-5' DNA helicase activity"/>
    <property type="evidence" value="ECO:0007669"/>
    <property type="project" value="UniProtKB-UniRule"/>
</dbReference>
<dbReference type="HAMAP" id="MF_01451">
    <property type="entry name" value="AddA"/>
    <property type="match status" value="1"/>
</dbReference>
<proteinExistence type="inferred from homology"/>
<evidence type="ECO:0000313" key="17">
    <source>
        <dbReference type="Proteomes" id="UP000483839"/>
    </source>
</evidence>
<dbReference type="Pfam" id="PF12705">
    <property type="entry name" value="PDDEXK_1"/>
    <property type="match status" value="1"/>
</dbReference>
<keyword evidence="5 13" id="KW-0347">Helicase</keyword>
<dbReference type="InterPro" id="IPR027417">
    <property type="entry name" value="P-loop_NTPase"/>
</dbReference>
<evidence type="ECO:0000256" key="15">
    <source>
        <dbReference type="SAM" id="MobiDB-lite"/>
    </source>
</evidence>
<gene>
    <name evidence="13 16" type="primary">addA</name>
    <name evidence="16" type="ORF">GKS16_04880</name>
</gene>
<comment type="catalytic activity">
    <reaction evidence="12 13">
        <text>ATP + H2O = ADP + phosphate + H(+)</text>
        <dbReference type="Rhea" id="RHEA:13065"/>
        <dbReference type="ChEBI" id="CHEBI:15377"/>
        <dbReference type="ChEBI" id="CHEBI:15378"/>
        <dbReference type="ChEBI" id="CHEBI:30616"/>
        <dbReference type="ChEBI" id="CHEBI:43474"/>
        <dbReference type="ChEBI" id="CHEBI:456216"/>
        <dbReference type="EC" id="5.6.2.4"/>
    </reaction>
</comment>
<evidence type="ECO:0000256" key="10">
    <source>
        <dbReference type="ARBA" id="ARBA00023235"/>
    </source>
</evidence>
<dbReference type="EMBL" id="WLXI01000040">
    <property type="protein sequence ID" value="MTD01605.1"/>
    <property type="molecule type" value="Genomic_DNA"/>
</dbReference>
<evidence type="ECO:0000256" key="13">
    <source>
        <dbReference type="HAMAP-Rule" id="MF_01451"/>
    </source>
</evidence>
<dbReference type="InterPro" id="IPR014152">
    <property type="entry name" value="AddA"/>
</dbReference>
<comment type="cofactor">
    <cofactor evidence="13">
        <name>Mg(2+)</name>
        <dbReference type="ChEBI" id="CHEBI:18420"/>
    </cofactor>
</comment>
<evidence type="ECO:0000256" key="6">
    <source>
        <dbReference type="ARBA" id="ARBA00022839"/>
    </source>
</evidence>
<dbReference type="GO" id="GO:0005524">
    <property type="term" value="F:ATP binding"/>
    <property type="evidence" value="ECO:0007669"/>
    <property type="project" value="UniProtKB-UniRule"/>
</dbReference>
<dbReference type="NCBIfam" id="TIGR02785">
    <property type="entry name" value="addA_Gpos"/>
    <property type="match status" value="1"/>
</dbReference>
<organism evidence="16 17">
    <name type="scientific">Streptococcus uberis</name>
    <dbReference type="NCBI Taxonomy" id="1349"/>
    <lineage>
        <taxon>Bacteria</taxon>
        <taxon>Bacillati</taxon>
        <taxon>Bacillota</taxon>
        <taxon>Bacilli</taxon>
        <taxon>Lactobacillales</taxon>
        <taxon>Streptococcaceae</taxon>
        <taxon>Streptococcus</taxon>
    </lineage>
</organism>
<keyword evidence="10 13" id="KW-0413">Isomerase</keyword>
<dbReference type="InterPro" id="IPR011604">
    <property type="entry name" value="PDDEXK-like_dom_sf"/>
</dbReference>
<evidence type="ECO:0000256" key="2">
    <source>
        <dbReference type="ARBA" id="ARBA00022741"/>
    </source>
</evidence>
<comment type="catalytic activity">
    <reaction evidence="11 13">
        <text>Couples ATP hydrolysis with the unwinding of duplex DNA by translocating in the 3'-5' direction.</text>
        <dbReference type="EC" id="5.6.2.4"/>
    </reaction>
</comment>
<dbReference type="GO" id="GO:0000724">
    <property type="term" value="P:double-strand break repair via homologous recombination"/>
    <property type="evidence" value="ECO:0007669"/>
    <property type="project" value="UniProtKB-UniRule"/>
</dbReference>
<reference evidence="16 17" key="1">
    <citation type="submission" date="2019-11" db="EMBL/GenBank/DDBJ databases">
        <title>Streptococcus uberis isolated from clinical mastitis cases on a southeastern Queensland dairy.</title>
        <authorList>
            <person name="Workentine M.L."/>
            <person name="Price R."/>
            <person name="Olchowy T."/>
        </authorList>
    </citation>
    <scope>NUCLEOTIDE SEQUENCE [LARGE SCALE GENOMIC DNA]</scope>
    <source>
        <strain evidence="16 17">OLC4459-A17</strain>
    </source>
</reference>
<dbReference type="PROSITE" id="PS51217">
    <property type="entry name" value="UVRD_HELICASE_CTER"/>
    <property type="match status" value="1"/>
</dbReference>
<keyword evidence="6 13" id="KW-0269">Exonuclease</keyword>
<dbReference type="Pfam" id="PF13361">
    <property type="entry name" value="UvrD_C"/>
    <property type="match status" value="1"/>
</dbReference>
<sequence>MRFEPFLNQEEIRQLQEFEKNGSKAQKRTPEQIEAIYTNGQNILVSASAGSGKTFVMVERIIDKVLRGISIENMFISTFTVKAANELKERLEKKLREGILMTDDPEMKAYLNDQMQAIALADIGTMDAFTQKLLNEHGYLLGIPPKFRIMQDKSEQELLKNEIYKSLFENYMASDHSQVFLRLVKNFSGNRKDSKSFRDQVYKIYQFSQSTENPKQWLENNFLLAANQYQDYDDLPDETIDALLQSMKETALSLRDLTDLEEYGQMTKAGKPAAKYVKHLTMIEALNDWSMHFDSYYGKSQIGKLAQDLSALLPSGTDVTVAGQKYPIFKDIQSKISQFRHLATLLTYQPETLPLLLELQSFVIDFTEAFLEAKKSENAFEFTDITHFAIEILQNEDAIRKAYQSKYHEVMVDEYQDNNHMQECLLELLSNGHNRFMVGDIKQSIYRFRQADPQIFNQKFKDYQENPESGKLILLKENFRSQSEVIDATNAVFSHLMDEAVGDILYDDNHYLKAGSDKQKIRYPENNCQILIYDTDQKDNGEDEHDKEDERRTEGQETLSPGEVNILVKEIIRLHQEEAVPFSDITLLVSSRTRNDLLFKTFNQYDIPLVSDGGQENYLKSVEVMVMLDTLRSINNPLNDYALVALMRSPMFAFNEDQLARIALQDSQEGKVEHFYEKVLNSLSHHGQHAELITQELHDQLELFDQSLNAWRDYSRTHSLYELIWKIYNDRFYFDFVGLNPKAEQAQANLYALALRANQFEKTTFKGLTRFISMIDNILNTENDLADVDLAKPKEAVNVMTIHKSKGLEFKYVFILNCDKKFSMADIHSPLILSRQKGVGIKFLADVKKELNATQLPSVKLYLETLPYQINKKELKIATLSEQMRLLYVAMTRAEKKLYLIGKGSQEKLSQKFDTKREGQHLPKALRESITNFQDWLLAIHQVFDSKDLSFSIDFVTDNELGPESIGSISHQSNIMIDDLRDNRQSDSIARAIDMLNNVNQLNQKYEAAINLPTVRTPSQLKKFYQPIMDIDGVEILADKSQTPTTFELPQFSKAKQVTSSQVGSALHELMQRIKITSHVIEKDIQQASQLVDAEAEVMAKIDLHKVKSFFESTELGRLIQVHHDKLYREAPFAMLKTDPQSQEKFVIRGIVDGFLLLEDKIILFDYKTDHYKTPLEMKLKYQEQMALYAESLRKAYEISTIESYLILMGKETVEIVECS</sequence>
<comment type="caution">
    <text evidence="16">The sequence shown here is derived from an EMBL/GenBank/DDBJ whole genome shotgun (WGS) entry which is preliminary data.</text>
</comment>
<dbReference type="InterPro" id="IPR038726">
    <property type="entry name" value="PDDEXK_AddAB-type"/>
</dbReference>
<dbReference type="InterPro" id="IPR000212">
    <property type="entry name" value="DNA_helicase_UvrD/REP"/>
</dbReference>
<keyword evidence="7 13" id="KW-0067">ATP-binding</keyword>
<evidence type="ECO:0000256" key="5">
    <source>
        <dbReference type="ARBA" id="ARBA00022806"/>
    </source>
</evidence>
<dbReference type="InterPro" id="IPR014017">
    <property type="entry name" value="DNA_helicase_UvrD-like_C"/>
</dbReference>
<dbReference type="EC" id="3.1.-.-" evidence="13"/>
<dbReference type="GO" id="GO:0003690">
    <property type="term" value="F:double-stranded DNA binding"/>
    <property type="evidence" value="ECO:0007669"/>
    <property type="project" value="UniProtKB-UniRule"/>
</dbReference>
<name>A0A6L6G826_STRUB</name>
<accession>A0A6L6G826</accession>
<keyword evidence="1 13" id="KW-0540">Nuclease</keyword>
<dbReference type="Proteomes" id="UP000483839">
    <property type="component" value="Unassembled WGS sequence"/>
</dbReference>
<keyword evidence="3 13" id="KW-0227">DNA damage</keyword>
<dbReference type="RefSeq" id="WP_154617443.1">
    <property type="nucleotide sequence ID" value="NZ_JADFAY010000014.1"/>
</dbReference>
<evidence type="ECO:0000313" key="16">
    <source>
        <dbReference type="EMBL" id="MTD01605.1"/>
    </source>
</evidence>
<dbReference type="PROSITE" id="PS51198">
    <property type="entry name" value="UVRD_HELICASE_ATP_BIND"/>
    <property type="match status" value="1"/>
</dbReference>
<comment type="function">
    <text evidence="13">The heterodimer acts as both an ATP-dependent DNA helicase and an ATP-dependent, dual-direction single-stranded exonuclease. Recognizes the chi site generating a DNA molecule suitable for the initiation of homologous recombination. The AddA nuclease domain is required for chi fragment generation; this subunit has the helicase and 3' -&gt; 5' nuclease activities.</text>
</comment>
<evidence type="ECO:0000256" key="4">
    <source>
        <dbReference type="ARBA" id="ARBA00022801"/>
    </source>
</evidence>
<feature type="region of interest" description="Disordered" evidence="15">
    <location>
        <begin position="533"/>
        <end position="559"/>
    </location>
</feature>
<dbReference type="InterPro" id="IPR014016">
    <property type="entry name" value="UvrD-like_ATP-bd"/>
</dbReference>
<evidence type="ECO:0000256" key="9">
    <source>
        <dbReference type="ARBA" id="ARBA00023204"/>
    </source>
</evidence>
<evidence type="ECO:0000256" key="7">
    <source>
        <dbReference type="ARBA" id="ARBA00022840"/>
    </source>
</evidence>
<keyword evidence="8 13" id="KW-0238">DNA-binding</keyword>
<protein>
    <recommendedName>
        <fullName evidence="13">ATP-dependent helicase/nuclease subunit A</fullName>
        <ecNumber evidence="13">3.1.-.-</ecNumber>
        <ecNumber evidence="13">5.6.2.4</ecNumber>
    </recommendedName>
    <alternativeName>
        <fullName evidence="13">ATP-dependent helicase/nuclease AddA</fullName>
    </alternativeName>
    <alternativeName>
        <fullName evidence="13">DNA 3'-5' helicase AddA</fullName>
    </alternativeName>
</protein>
<evidence type="ECO:0000256" key="14">
    <source>
        <dbReference type="PROSITE-ProRule" id="PRU00560"/>
    </source>
</evidence>
<dbReference type="Gene3D" id="1.10.486.10">
    <property type="entry name" value="PCRA, domain 4"/>
    <property type="match status" value="1"/>
</dbReference>
<feature type="binding site" evidence="14">
    <location>
        <begin position="47"/>
        <end position="54"/>
    </location>
    <ligand>
        <name>ATP</name>
        <dbReference type="ChEBI" id="CHEBI:30616"/>
    </ligand>
</feature>
<evidence type="ECO:0000256" key="12">
    <source>
        <dbReference type="ARBA" id="ARBA00048988"/>
    </source>
</evidence>
<dbReference type="GO" id="GO:0033202">
    <property type="term" value="C:DNA helicase complex"/>
    <property type="evidence" value="ECO:0007669"/>
    <property type="project" value="TreeGrafter"/>
</dbReference>
<dbReference type="PANTHER" id="PTHR11070">
    <property type="entry name" value="UVRD / RECB / PCRA DNA HELICASE FAMILY MEMBER"/>
    <property type="match status" value="1"/>
</dbReference>
<comment type="subunit">
    <text evidence="13">Heterodimer of AddA and AddB/RexB.</text>
</comment>
<dbReference type="Gene3D" id="3.90.320.10">
    <property type="match status" value="1"/>
</dbReference>
<dbReference type="InterPro" id="IPR011335">
    <property type="entry name" value="Restrct_endonuc-II-like"/>
</dbReference>
<dbReference type="Pfam" id="PF00580">
    <property type="entry name" value="UvrD-helicase"/>
    <property type="match status" value="1"/>
</dbReference>